<evidence type="ECO:0000256" key="1">
    <source>
        <dbReference type="SAM" id="MobiDB-lite"/>
    </source>
</evidence>
<organism evidence="2 3">
    <name type="scientific">Rousettus aegyptiacus</name>
    <name type="common">Egyptian fruit bat</name>
    <name type="synonym">Pteropus aegyptiacus</name>
    <dbReference type="NCBI Taxonomy" id="9407"/>
    <lineage>
        <taxon>Eukaryota</taxon>
        <taxon>Metazoa</taxon>
        <taxon>Chordata</taxon>
        <taxon>Craniata</taxon>
        <taxon>Vertebrata</taxon>
        <taxon>Euteleostomi</taxon>
        <taxon>Mammalia</taxon>
        <taxon>Eutheria</taxon>
        <taxon>Laurasiatheria</taxon>
        <taxon>Chiroptera</taxon>
        <taxon>Yinpterochiroptera</taxon>
        <taxon>Pteropodoidea</taxon>
        <taxon>Pteropodidae</taxon>
        <taxon>Rousettinae</taxon>
        <taxon>Rousettus</taxon>
    </lineage>
</organism>
<proteinExistence type="predicted"/>
<evidence type="ECO:0000313" key="2">
    <source>
        <dbReference type="EMBL" id="KAF6466179.1"/>
    </source>
</evidence>
<feature type="compositionally biased region" description="Basic and acidic residues" evidence="1">
    <location>
        <begin position="34"/>
        <end position="43"/>
    </location>
</feature>
<evidence type="ECO:0000313" key="3">
    <source>
        <dbReference type="Proteomes" id="UP000593571"/>
    </source>
</evidence>
<reference evidence="2 3" key="1">
    <citation type="journal article" date="2020" name="Nature">
        <title>Six reference-quality genomes reveal evolution of bat adaptations.</title>
        <authorList>
            <person name="Jebb D."/>
            <person name="Huang Z."/>
            <person name="Pippel M."/>
            <person name="Hughes G.M."/>
            <person name="Lavrichenko K."/>
            <person name="Devanna P."/>
            <person name="Winkler S."/>
            <person name="Jermiin L.S."/>
            <person name="Skirmuntt E.C."/>
            <person name="Katzourakis A."/>
            <person name="Burkitt-Gray L."/>
            <person name="Ray D.A."/>
            <person name="Sullivan K.A.M."/>
            <person name="Roscito J.G."/>
            <person name="Kirilenko B.M."/>
            <person name="Davalos L.M."/>
            <person name="Corthals A.P."/>
            <person name="Power M.L."/>
            <person name="Jones G."/>
            <person name="Ransome R.D."/>
            <person name="Dechmann D.K.N."/>
            <person name="Locatelli A.G."/>
            <person name="Puechmaille S.J."/>
            <person name="Fedrigo O."/>
            <person name="Jarvis E.D."/>
            <person name="Hiller M."/>
            <person name="Vernes S.C."/>
            <person name="Myers E.W."/>
            <person name="Teeling E.C."/>
        </authorList>
    </citation>
    <scope>NUCLEOTIDE SEQUENCE [LARGE SCALE GENOMIC DNA]</scope>
    <source>
        <strain evidence="2">MRouAeg1</strain>
        <tissue evidence="2">Muscle</tissue>
    </source>
</reference>
<name>A0A7J8H2W7_ROUAE</name>
<keyword evidence="3" id="KW-1185">Reference proteome</keyword>
<protein>
    <submittedName>
        <fullName evidence="2">Uncharacterized protein</fullName>
    </submittedName>
</protein>
<comment type="caution">
    <text evidence="2">The sequence shown here is derived from an EMBL/GenBank/DDBJ whole genome shotgun (WGS) entry which is preliminary data.</text>
</comment>
<feature type="region of interest" description="Disordered" evidence="1">
    <location>
        <begin position="27"/>
        <end position="87"/>
    </location>
</feature>
<accession>A0A7J8H2W7</accession>
<sequence length="238" mass="25912">MRPLQGGGLWAPAHRAKRLMSHVLRSATCGHGPPRLEEGERTPPRPGTLAREAAAPRSPRQASPALSSSRRGRESRRPHALLASNRGAVFRTRLPSPPISSLPSSNPLSVACSLCIRENTHRVVYVFNTVFTVLCYRPVSYISSPAHIHASVWLRVHSEHRQPGRPLLPSADLAWGLRSRDRRGTVLNKAGAVLVTWTAPAHCSPARLPQPRVRRGLTEAALPTGPSTETLWGCDCGT</sequence>
<dbReference type="AlphaFoldDB" id="A0A7J8H2W7"/>
<dbReference type="EMBL" id="JACASE010000005">
    <property type="protein sequence ID" value="KAF6466179.1"/>
    <property type="molecule type" value="Genomic_DNA"/>
</dbReference>
<gene>
    <name evidence="2" type="ORF">HJG63_011454</name>
</gene>
<dbReference type="Proteomes" id="UP000593571">
    <property type="component" value="Unassembled WGS sequence"/>
</dbReference>
<feature type="compositionally biased region" description="Low complexity" evidence="1">
    <location>
        <begin position="50"/>
        <end position="69"/>
    </location>
</feature>